<sequence length="65" mass="6886">MQSVTRSRERVVVRGSRAVVAHVGAWLVARAEPVPPDLEVDLPDLEAALLTLLEQPDDALAGAAS</sequence>
<dbReference type="EMBL" id="WPCU01000007">
    <property type="protein sequence ID" value="MVA76582.1"/>
    <property type="molecule type" value="Genomic_DNA"/>
</dbReference>
<gene>
    <name evidence="1" type="ORF">GC722_11180</name>
</gene>
<protein>
    <submittedName>
        <fullName evidence="1">Uncharacterized protein</fullName>
    </submittedName>
</protein>
<keyword evidence="2" id="KW-1185">Reference proteome</keyword>
<accession>A0A6A9UXX8</accession>
<name>A0A6A9UXX8_9ACTN</name>
<dbReference type="AlphaFoldDB" id="A0A6A9UXX8"/>
<evidence type="ECO:0000313" key="1">
    <source>
        <dbReference type="EMBL" id="MVA76582.1"/>
    </source>
</evidence>
<comment type="caution">
    <text evidence="1">The sequence shown here is derived from an EMBL/GenBank/DDBJ whole genome shotgun (WGS) entry which is preliminary data.</text>
</comment>
<organism evidence="1 2">
    <name type="scientific">Auraticoccus cholistanensis</name>
    <dbReference type="NCBI Taxonomy" id="2656650"/>
    <lineage>
        <taxon>Bacteria</taxon>
        <taxon>Bacillati</taxon>
        <taxon>Actinomycetota</taxon>
        <taxon>Actinomycetes</taxon>
        <taxon>Propionibacteriales</taxon>
        <taxon>Propionibacteriaceae</taxon>
        <taxon>Auraticoccus</taxon>
    </lineage>
</organism>
<reference evidence="1 2" key="1">
    <citation type="submission" date="2019-12" db="EMBL/GenBank/DDBJ databases">
        <title>Auraticoccus cholistani sp. nov., an actinomycete isolated from soil of Cholistan desert.</title>
        <authorList>
            <person name="Cheema M.T."/>
        </authorList>
    </citation>
    <scope>NUCLEOTIDE SEQUENCE [LARGE SCALE GENOMIC DNA]</scope>
    <source>
        <strain evidence="1 2">F435</strain>
    </source>
</reference>
<evidence type="ECO:0000313" key="2">
    <source>
        <dbReference type="Proteomes" id="UP000435304"/>
    </source>
</evidence>
<dbReference type="Proteomes" id="UP000435304">
    <property type="component" value="Unassembled WGS sequence"/>
</dbReference>
<proteinExistence type="predicted"/>
<dbReference type="RefSeq" id="WP_156610150.1">
    <property type="nucleotide sequence ID" value="NZ_WPCU01000007.1"/>
</dbReference>